<sequence length="219" mass="25251">MENIANMAKCYFKKYEVEDVVYQETTVLFILESPHTQEIKYGYPVAGNSGLEMTKFIYGDDKDDAFGKIVGQPKKHQKEYNNIKNFGLLNVSPAPMQLGGLKGYDLTVEDKEVGEVLEKLRVNYKTKEHRNQDWNQIKKIILTDFKERLVNQIKSIPQLKYLVPCGKLAATYLDLIKNSNGVIQEKGIISEIPHPSFNQWSRYKTMNKLKIILKEMGIK</sequence>
<evidence type="ECO:0000313" key="2">
    <source>
        <dbReference type="Proteomes" id="UP000190625"/>
    </source>
</evidence>
<dbReference type="EMBL" id="FUWM01000003">
    <property type="protein sequence ID" value="SJZ30423.1"/>
    <property type="molecule type" value="Genomic_DNA"/>
</dbReference>
<dbReference type="OrthoDB" id="5066079at2"/>
<reference evidence="2" key="1">
    <citation type="submission" date="2017-02" db="EMBL/GenBank/DDBJ databases">
        <authorList>
            <person name="Varghese N."/>
            <person name="Submissions S."/>
        </authorList>
    </citation>
    <scope>NUCLEOTIDE SEQUENCE [LARGE SCALE GENOMIC DNA]</scope>
    <source>
        <strain evidence="2">ATCC BAA-73</strain>
    </source>
</reference>
<gene>
    <name evidence="1" type="ORF">SAMN02745118_00060</name>
</gene>
<proteinExistence type="predicted"/>
<dbReference type="AlphaFoldDB" id="A0A1T4JJW7"/>
<protein>
    <recommendedName>
        <fullName evidence="3">Uracil DNA glycosylase superfamily protein</fullName>
    </recommendedName>
</protein>
<evidence type="ECO:0008006" key="3">
    <source>
        <dbReference type="Google" id="ProtNLM"/>
    </source>
</evidence>
<organism evidence="1 2">
    <name type="scientific">Selenihalanaerobacter shriftii</name>
    <dbReference type="NCBI Taxonomy" id="142842"/>
    <lineage>
        <taxon>Bacteria</taxon>
        <taxon>Bacillati</taxon>
        <taxon>Bacillota</taxon>
        <taxon>Clostridia</taxon>
        <taxon>Halanaerobiales</taxon>
        <taxon>Halobacteroidaceae</taxon>
        <taxon>Selenihalanaerobacter</taxon>
    </lineage>
</organism>
<evidence type="ECO:0000313" key="1">
    <source>
        <dbReference type="EMBL" id="SJZ30423.1"/>
    </source>
</evidence>
<keyword evidence="2" id="KW-1185">Reference proteome</keyword>
<name>A0A1T4JJW7_9FIRM</name>
<dbReference type="Proteomes" id="UP000190625">
    <property type="component" value="Unassembled WGS sequence"/>
</dbReference>
<accession>A0A1T4JJW7</accession>